<evidence type="ECO:0000256" key="5">
    <source>
        <dbReference type="PROSITE-ProRule" id="PRU01023"/>
    </source>
</evidence>
<dbReference type="PANTHER" id="PTHR22807:SF4">
    <property type="entry name" value="28S RRNA (CYTOSINE-C(5))-METHYLTRANSFERASE"/>
    <property type="match status" value="1"/>
</dbReference>
<dbReference type="Pfam" id="PF01189">
    <property type="entry name" value="Methyltr_RsmB-F"/>
    <property type="match status" value="1"/>
</dbReference>
<keyword evidence="4 5" id="KW-0694">RNA-binding</keyword>
<protein>
    <submittedName>
        <fullName evidence="7">28S rRNA (Cytosine-C(5))-methyltransferase</fullName>
    </submittedName>
</protein>
<evidence type="ECO:0000313" key="8">
    <source>
        <dbReference type="Proteomes" id="UP001174909"/>
    </source>
</evidence>
<feature type="binding site" evidence="5">
    <location>
        <begin position="133"/>
        <end position="139"/>
    </location>
    <ligand>
        <name>S-adenosyl-L-methionine</name>
        <dbReference type="ChEBI" id="CHEBI:59789"/>
    </ligand>
</feature>
<dbReference type="PRINTS" id="PR02008">
    <property type="entry name" value="RCMTFAMILY"/>
</dbReference>
<gene>
    <name evidence="7" type="ORF">GBAR_LOCUS28114</name>
</gene>
<comment type="similarity">
    <text evidence="5">Belongs to the class I-like SAM-binding methyltransferase superfamily. RsmB/NOP family.</text>
</comment>
<keyword evidence="1 5" id="KW-0489">Methyltransferase</keyword>
<dbReference type="InterPro" id="IPR049560">
    <property type="entry name" value="MeTrfase_RsmB-F_NOP2_cat"/>
</dbReference>
<dbReference type="GO" id="GO:0008173">
    <property type="term" value="F:RNA methyltransferase activity"/>
    <property type="evidence" value="ECO:0007669"/>
    <property type="project" value="InterPro"/>
</dbReference>
<comment type="caution">
    <text evidence="5">Lacks conserved residue(s) required for the propagation of feature annotation.</text>
</comment>
<dbReference type="PROSITE" id="PS51686">
    <property type="entry name" value="SAM_MT_RSMB_NOP"/>
    <property type="match status" value="1"/>
</dbReference>
<dbReference type="InterPro" id="IPR029063">
    <property type="entry name" value="SAM-dependent_MTases_sf"/>
</dbReference>
<dbReference type="AlphaFoldDB" id="A0AA35TQM1"/>
<keyword evidence="3 5" id="KW-0949">S-adenosyl-L-methionine</keyword>
<dbReference type="GO" id="GO:0005730">
    <property type="term" value="C:nucleolus"/>
    <property type="evidence" value="ECO:0007669"/>
    <property type="project" value="TreeGrafter"/>
</dbReference>
<dbReference type="InterPro" id="IPR049561">
    <property type="entry name" value="NSUN5_7_fdxn-like"/>
</dbReference>
<dbReference type="EMBL" id="CASHTH010003921">
    <property type="protein sequence ID" value="CAI8051337.1"/>
    <property type="molecule type" value="Genomic_DNA"/>
</dbReference>
<dbReference type="Proteomes" id="UP001174909">
    <property type="component" value="Unassembled WGS sequence"/>
</dbReference>
<dbReference type="CDD" id="cd02440">
    <property type="entry name" value="AdoMet_MTases"/>
    <property type="match status" value="1"/>
</dbReference>
<feature type="domain" description="SAM-dependent MTase RsmB/NOP-type" evidence="6">
    <location>
        <begin position="30"/>
        <end position="244"/>
    </location>
</feature>
<dbReference type="GO" id="GO:0003723">
    <property type="term" value="F:RNA binding"/>
    <property type="evidence" value="ECO:0007669"/>
    <property type="project" value="UniProtKB-UniRule"/>
</dbReference>
<keyword evidence="8" id="KW-1185">Reference proteome</keyword>
<organism evidence="7 8">
    <name type="scientific">Geodia barretti</name>
    <name type="common">Barrett's horny sponge</name>
    <dbReference type="NCBI Taxonomy" id="519541"/>
    <lineage>
        <taxon>Eukaryota</taxon>
        <taxon>Metazoa</taxon>
        <taxon>Porifera</taxon>
        <taxon>Demospongiae</taxon>
        <taxon>Heteroscleromorpha</taxon>
        <taxon>Tetractinellida</taxon>
        <taxon>Astrophorina</taxon>
        <taxon>Geodiidae</taxon>
        <taxon>Geodia</taxon>
    </lineage>
</organism>
<feature type="binding site" evidence="5">
    <location>
        <position position="157"/>
    </location>
    <ligand>
        <name>S-adenosyl-L-methionine</name>
        <dbReference type="ChEBI" id="CHEBI:59789"/>
    </ligand>
</feature>
<dbReference type="InterPro" id="IPR001678">
    <property type="entry name" value="MeTrfase_RsmB-F_NOP2_dom"/>
</dbReference>
<name>A0AA35TQM1_GEOBA</name>
<reference evidence="7" key="1">
    <citation type="submission" date="2023-03" db="EMBL/GenBank/DDBJ databases">
        <authorList>
            <person name="Steffen K."/>
            <person name="Cardenas P."/>
        </authorList>
    </citation>
    <scope>NUCLEOTIDE SEQUENCE</scope>
</reference>
<sequence length="244" mass="26797">MLTGLSILQFFLCKATYISSCLFANDLFIATVISVVDLPKYARVNLLKSDVSLVIAAFNEDGYLLCDERCGALEHNNFSIDPILPDVLKFHPLAPLTTHPLYRDSHIILQDKASCLPAYLLAPPPGSNVVDCCAAPGNKTTQLASIMRNKGSITAFDKDRRRFAVLRKRVREAGATCVSPILSDILKVRPEDYSSTEYILVDPSCSGSGILSRQDYSCVRKADVYVYVVLLAAPPYSYPGHVCT</sequence>
<feature type="binding site" evidence="5">
    <location>
        <position position="202"/>
    </location>
    <ligand>
        <name>S-adenosyl-L-methionine</name>
        <dbReference type="ChEBI" id="CHEBI:59789"/>
    </ligand>
</feature>
<proteinExistence type="inferred from homology"/>
<feature type="binding site" evidence="5">
    <location>
        <position position="184"/>
    </location>
    <ligand>
        <name>S-adenosyl-L-methionine</name>
        <dbReference type="ChEBI" id="CHEBI:59789"/>
    </ligand>
</feature>
<dbReference type="Gene3D" id="3.30.70.1170">
    <property type="entry name" value="Sun protein, domain 3"/>
    <property type="match status" value="1"/>
</dbReference>
<evidence type="ECO:0000256" key="3">
    <source>
        <dbReference type="ARBA" id="ARBA00022691"/>
    </source>
</evidence>
<keyword evidence="2 5" id="KW-0808">Transferase</keyword>
<dbReference type="SUPFAM" id="SSF53335">
    <property type="entry name" value="S-adenosyl-L-methionine-dependent methyltransferases"/>
    <property type="match status" value="1"/>
</dbReference>
<dbReference type="Gene3D" id="3.40.50.150">
    <property type="entry name" value="Vaccinia Virus protein VP39"/>
    <property type="match status" value="1"/>
</dbReference>
<comment type="caution">
    <text evidence="7">The sequence shown here is derived from an EMBL/GenBank/DDBJ whole genome shotgun (WGS) entry which is preliminary data.</text>
</comment>
<evidence type="ECO:0000259" key="6">
    <source>
        <dbReference type="PROSITE" id="PS51686"/>
    </source>
</evidence>
<dbReference type="Pfam" id="PF21148">
    <property type="entry name" value="NSUN5_fdxn-like"/>
    <property type="match status" value="1"/>
</dbReference>
<evidence type="ECO:0000256" key="2">
    <source>
        <dbReference type="ARBA" id="ARBA00022679"/>
    </source>
</evidence>
<accession>A0AA35TQM1</accession>
<dbReference type="InterPro" id="IPR023267">
    <property type="entry name" value="RCMT"/>
</dbReference>
<evidence type="ECO:0000256" key="1">
    <source>
        <dbReference type="ARBA" id="ARBA00022603"/>
    </source>
</evidence>
<evidence type="ECO:0000313" key="7">
    <source>
        <dbReference type="EMBL" id="CAI8051337.1"/>
    </source>
</evidence>
<dbReference type="GO" id="GO:0070475">
    <property type="term" value="P:rRNA base methylation"/>
    <property type="evidence" value="ECO:0007669"/>
    <property type="project" value="TreeGrafter"/>
</dbReference>
<evidence type="ECO:0000256" key="4">
    <source>
        <dbReference type="ARBA" id="ARBA00022884"/>
    </source>
</evidence>
<dbReference type="PANTHER" id="PTHR22807">
    <property type="entry name" value="NOP2 YEAST -RELATED NOL1/NOP2/FMU SUN DOMAIN-CONTAINING"/>
    <property type="match status" value="1"/>
</dbReference>